<reference evidence="2" key="1">
    <citation type="submission" date="2015-05" db="UniProtKB">
        <authorList>
            <consortium name="EnsemblMetazoa"/>
        </authorList>
    </citation>
    <scope>IDENTIFICATION</scope>
</reference>
<feature type="compositionally biased region" description="Basic and acidic residues" evidence="1">
    <location>
        <begin position="58"/>
        <end position="76"/>
    </location>
</feature>
<name>T1HYH3_RHOPR</name>
<accession>T1HYH3</accession>
<dbReference type="EMBL" id="ACPB03000571">
    <property type="status" value="NOT_ANNOTATED_CDS"/>
    <property type="molecule type" value="Genomic_DNA"/>
</dbReference>
<feature type="region of interest" description="Disordered" evidence="1">
    <location>
        <begin position="124"/>
        <end position="154"/>
    </location>
</feature>
<dbReference type="PANTHER" id="PTHR14490:SF5">
    <property type="entry name" value="PROTEIN KRI1 HOMOLOG"/>
    <property type="match status" value="1"/>
</dbReference>
<dbReference type="FunCoup" id="T1HYH3">
    <property type="interactions" value="465"/>
</dbReference>
<dbReference type="eggNOG" id="KOG2409">
    <property type="taxonomic scope" value="Eukaryota"/>
</dbReference>
<feature type="compositionally biased region" description="Low complexity" evidence="1">
    <location>
        <begin position="9"/>
        <end position="18"/>
    </location>
</feature>
<feature type="region of interest" description="Disordered" evidence="1">
    <location>
        <begin position="1"/>
        <end position="27"/>
    </location>
</feature>
<dbReference type="STRING" id="13249.T1HYH3"/>
<evidence type="ECO:0000313" key="3">
    <source>
        <dbReference type="Proteomes" id="UP000015103"/>
    </source>
</evidence>
<organism evidence="2 3">
    <name type="scientific">Rhodnius prolixus</name>
    <name type="common">Triatomid bug</name>
    <dbReference type="NCBI Taxonomy" id="13249"/>
    <lineage>
        <taxon>Eukaryota</taxon>
        <taxon>Metazoa</taxon>
        <taxon>Ecdysozoa</taxon>
        <taxon>Arthropoda</taxon>
        <taxon>Hexapoda</taxon>
        <taxon>Insecta</taxon>
        <taxon>Pterygota</taxon>
        <taxon>Neoptera</taxon>
        <taxon>Paraneoptera</taxon>
        <taxon>Hemiptera</taxon>
        <taxon>Heteroptera</taxon>
        <taxon>Panheteroptera</taxon>
        <taxon>Cimicomorpha</taxon>
        <taxon>Reduviidae</taxon>
        <taxon>Triatominae</taxon>
        <taxon>Rhodnius</taxon>
    </lineage>
</organism>
<dbReference type="InParanoid" id="T1HYH3"/>
<dbReference type="GO" id="GO:0005730">
    <property type="term" value="C:nucleolus"/>
    <property type="evidence" value="ECO:0007669"/>
    <property type="project" value="TreeGrafter"/>
</dbReference>
<dbReference type="AlphaFoldDB" id="T1HYH3"/>
<dbReference type="InterPro" id="IPR018034">
    <property type="entry name" value="Kri1"/>
</dbReference>
<proteinExistence type="predicted"/>
<dbReference type="PANTHER" id="PTHR14490">
    <property type="entry name" value="ZINC FINGER, ZZ TYPE"/>
    <property type="match status" value="1"/>
</dbReference>
<protein>
    <submittedName>
        <fullName evidence="2">Protein KRI1 homolog</fullName>
    </submittedName>
</protein>
<feature type="region of interest" description="Disordered" evidence="1">
    <location>
        <begin position="54"/>
        <end position="76"/>
    </location>
</feature>
<dbReference type="GO" id="GO:0030686">
    <property type="term" value="C:90S preribosome"/>
    <property type="evidence" value="ECO:0007669"/>
    <property type="project" value="TreeGrafter"/>
</dbReference>
<dbReference type="Proteomes" id="UP000015103">
    <property type="component" value="Unassembled WGS sequence"/>
</dbReference>
<feature type="compositionally biased region" description="Basic and acidic residues" evidence="1">
    <location>
        <begin position="141"/>
        <end position="154"/>
    </location>
</feature>
<dbReference type="HOGENOM" id="CLU_009647_0_1_1"/>
<sequence length="258" mass="30745">MSDDENSSEEGTSSSSSTSEDEELNEDFLEKDFLKTLSCLKNKDPQIYNKNVQFFPQEEAKLKKEPTKKKDSTEKPIYLRDYERDILIKEVNNEFEEHSDDQGEPPPTMTYNEEQRAIKESFKIIVNEESSEDEENATLLKKKEKDEKEKQQEDKDYIQWLKGKRNDLDDKEIENELKPLHDYWNDPSLDEKEEFLKDYILNKRYLERDAQGNVEESDLFEDEKLLEAQENFEHKYNFRLKARRIESSKDIQETLKAA</sequence>
<dbReference type="GO" id="GO:0000447">
    <property type="term" value="P:endonucleolytic cleavage in ITS1 to separate SSU-rRNA from 5.8S rRNA and LSU-rRNA from tricistronic rRNA transcript (SSU-rRNA, 5.8S rRNA, LSU-rRNA)"/>
    <property type="evidence" value="ECO:0007669"/>
    <property type="project" value="TreeGrafter"/>
</dbReference>
<evidence type="ECO:0000256" key="1">
    <source>
        <dbReference type="SAM" id="MobiDB-lite"/>
    </source>
</evidence>
<dbReference type="EnsemblMetazoa" id="RPRC009093-RA">
    <property type="protein sequence ID" value="RPRC009093-PA"/>
    <property type="gene ID" value="RPRC009093"/>
</dbReference>
<keyword evidence="3" id="KW-1185">Reference proteome</keyword>
<evidence type="ECO:0000313" key="2">
    <source>
        <dbReference type="EnsemblMetazoa" id="RPRC009093-PA"/>
    </source>
</evidence>
<dbReference type="VEuPathDB" id="VectorBase:RPRC009093"/>